<dbReference type="AlphaFoldDB" id="A0AAW1K4Q9"/>
<accession>A0AAW1K4Q9</accession>
<evidence type="ECO:0000313" key="3">
    <source>
        <dbReference type="Proteomes" id="UP001458880"/>
    </source>
</evidence>
<protein>
    <submittedName>
        <fullName evidence="2">Uncharacterized protein</fullName>
    </submittedName>
</protein>
<dbReference type="Proteomes" id="UP001458880">
    <property type="component" value="Unassembled WGS sequence"/>
</dbReference>
<reference evidence="2 3" key="1">
    <citation type="journal article" date="2024" name="BMC Genomics">
        <title>De novo assembly and annotation of Popillia japonica's genome with initial clues to its potential as an invasive pest.</title>
        <authorList>
            <person name="Cucini C."/>
            <person name="Boschi S."/>
            <person name="Funari R."/>
            <person name="Cardaioli E."/>
            <person name="Iannotti N."/>
            <person name="Marturano G."/>
            <person name="Paoli F."/>
            <person name="Bruttini M."/>
            <person name="Carapelli A."/>
            <person name="Frati F."/>
            <person name="Nardi F."/>
        </authorList>
    </citation>
    <scope>NUCLEOTIDE SEQUENCE [LARGE SCALE GENOMIC DNA]</scope>
    <source>
        <strain evidence="2">DMR45628</strain>
    </source>
</reference>
<organism evidence="2 3">
    <name type="scientific">Popillia japonica</name>
    <name type="common">Japanese beetle</name>
    <dbReference type="NCBI Taxonomy" id="7064"/>
    <lineage>
        <taxon>Eukaryota</taxon>
        <taxon>Metazoa</taxon>
        <taxon>Ecdysozoa</taxon>
        <taxon>Arthropoda</taxon>
        <taxon>Hexapoda</taxon>
        <taxon>Insecta</taxon>
        <taxon>Pterygota</taxon>
        <taxon>Neoptera</taxon>
        <taxon>Endopterygota</taxon>
        <taxon>Coleoptera</taxon>
        <taxon>Polyphaga</taxon>
        <taxon>Scarabaeiformia</taxon>
        <taxon>Scarabaeidae</taxon>
        <taxon>Rutelinae</taxon>
        <taxon>Popillia</taxon>
    </lineage>
</organism>
<feature type="region of interest" description="Disordered" evidence="1">
    <location>
        <begin position="70"/>
        <end position="90"/>
    </location>
</feature>
<keyword evidence="3" id="KW-1185">Reference proteome</keyword>
<evidence type="ECO:0000313" key="2">
    <source>
        <dbReference type="EMBL" id="KAK9712223.1"/>
    </source>
</evidence>
<proteinExistence type="predicted"/>
<comment type="caution">
    <text evidence="2">The sequence shown here is derived from an EMBL/GenBank/DDBJ whole genome shotgun (WGS) entry which is preliminary data.</text>
</comment>
<dbReference type="EMBL" id="JASPKY010000266">
    <property type="protein sequence ID" value="KAK9712223.1"/>
    <property type="molecule type" value="Genomic_DNA"/>
</dbReference>
<evidence type="ECO:0000256" key="1">
    <source>
        <dbReference type="SAM" id="MobiDB-lite"/>
    </source>
</evidence>
<sequence length="105" mass="11861">MARAVTIIHARKTNEERKFQFEMARAVIEFGEWGTLKDVAAGPRKYDVCSNLRPVENLLGFNEVKSLVIPPGTPKKREKQRLGSEIESPQNGPFNFYANKIAVVD</sequence>
<gene>
    <name evidence="2" type="ORF">QE152_g25010</name>
</gene>
<name>A0AAW1K4Q9_POPJA</name>